<evidence type="ECO:0000313" key="3">
    <source>
        <dbReference type="Proteomes" id="UP000255036"/>
    </source>
</evidence>
<keyword evidence="3" id="KW-1185">Reference proteome</keyword>
<dbReference type="InterPro" id="IPR007492">
    <property type="entry name" value="LytTR_DNA-bd_dom"/>
</dbReference>
<dbReference type="Proteomes" id="UP000255036">
    <property type="component" value="Unassembled WGS sequence"/>
</dbReference>
<dbReference type="OrthoDB" id="9802383at2"/>
<organism evidence="2 3">
    <name type="scientific">Anaerosacchariphilus polymeriproducens</name>
    <dbReference type="NCBI Taxonomy" id="1812858"/>
    <lineage>
        <taxon>Bacteria</taxon>
        <taxon>Bacillati</taxon>
        <taxon>Bacillota</taxon>
        <taxon>Clostridia</taxon>
        <taxon>Lachnospirales</taxon>
        <taxon>Lachnospiraceae</taxon>
        <taxon>Anaerosacchariphilus</taxon>
    </lineage>
</organism>
<dbReference type="PANTHER" id="PTHR37299:SF1">
    <property type="entry name" value="STAGE 0 SPORULATION PROTEIN A HOMOLOG"/>
    <property type="match status" value="1"/>
</dbReference>
<evidence type="ECO:0000313" key="2">
    <source>
        <dbReference type="EMBL" id="RDU22359.1"/>
    </source>
</evidence>
<dbReference type="InterPro" id="IPR046947">
    <property type="entry name" value="LytR-like"/>
</dbReference>
<dbReference type="PANTHER" id="PTHR37299">
    <property type="entry name" value="TRANSCRIPTIONAL REGULATOR-RELATED"/>
    <property type="match status" value="1"/>
</dbReference>
<dbReference type="SMART" id="SM00850">
    <property type="entry name" value="LytTR"/>
    <property type="match status" value="1"/>
</dbReference>
<dbReference type="Pfam" id="PF04397">
    <property type="entry name" value="LytTR"/>
    <property type="match status" value="1"/>
</dbReference>
<comment type="caution">
    <text evidence="2">The sequence shown here is derived from an EMBL/GenBank/DDBJ whole genome shotgun (WGS) entry which is preliminary data.</text>
</comment>
<dbReference type="PROSITE" id="PS50930">
    <property type="entry name" value="HTH_LYTTR"/>
    <property type="match status" value="1"/>
</dbReference>
<dbReference type="Gene3D" id="2.40.50.1020">
    <property type="entry name" value="LytTr DNA-binding domain"/>
    <property type="match status" value="1"/>
</dbReference>
<protein>
    <recommendedName>
        <fullName evidence="1">HTH LytTR-type domain-containing protein</fullName>
    </recommendedName>
</protein>
<sequence>MKIGICTQQMNLRNHILELCRRYEREKGMSYEILNFTYEDEVLEYIEASMQLLFYDIDLTGNNKIQIMKKLHNYDPELRIIFVSNQEKVAWSVIDQMILDFSYNPIPYKKISRWLDIACAEAREDRIIKFDDKNKNKDLRINQVIYVESKGNYVKVVAKEKQFLVRGTIKSWEEKLTMDCMTRINDSYIINMNYIDEFGDKIKLKNQVKIPIGKVYKEDVWGKYQDYILEKVGRRLPVYS</sequence>
<proteinExistence type="predicted"/>
<name>A0A371AS28_9FIRM</name>
<dbReference type="AlphaFoldDB" id="A0A371AS28"/>
<evidence type="ECO:0000259" key="1">
    <source>
        <dbReference type="PROSITE" id="PS50930"/>
    </source>
</evidence>
<dbReference type="GO" id="GO:0003677">
    <property type="term" value="F:DNA binding"/>
    <property type="evidence" value="ECO:0007669"/>
    <property type="project" value="InterPro"/>
</dbReference>
<gene>
    <name evidence="2" type="ORF">DWV06_13765</name>
</gene>
<accession>A0A371AS28</accession>
<reference evidence="2 3" key="1">
    <citation type="submission" date="2018-07" db="EMBL/GenBank/DDBJ databases">
        <title>Anaerosacharophilus polymeroproducens gen. nov. sp. nov., an anaerobic bacterium isolated from salt field.</title>
        <authorList>
            <person name="Kim W."/>
            <person name="Yang S.-H."/>
            <person name="Oh J."/>
            <person name="Lee J.-H."/>
            <person name="Kwon K.K."/>
        </authorList>
    </citation>
    <scope>NUCLEOTIDE SEQUENCE [LARGE SCALE GENOMIC DNA]</scope>
    <source>
        <strain evidence="2 3">MCWD5</strain>
    </source>
</reference>
<dbReference type="GO" id="GO:0000156">
    <property type="term" value="F:phosphorelay response regulator activity"/>
    <property type="evidence" value="ECO:0007669"/>
    <property type="project" value="InterPro"/>
</dbReference>
<dbReference type="Gene3D" id="3.40.50.2300">
    <property type="match status" value="1"/>
</dbReference>
<feature type="domain" description="HTH LytTR-type" evidence="1">
    <location>
        <begin position="139"/>
        <end position="197"/>
    </location>
</feature>
<dbReference type="RefSeq" id="WP_115482769.1">
    <property type="nucleotide sequence ID" value="NZ_QRCT01000049.1"/>
</dbReference>
<dbReference type="EMBL" id="QRCT01000049">
    <property type="protein sequence ID" value="RDU22359.1"/>
    <property type="molecule type" value="Genomic_DNA"/>
</dbReference>